<name>A0A9N9ZB48_9HYPO</name>
<gene>
    <name evidence="1" type="ORF">CSOL1703_00015473</name>
</gene>
<proteinExistence type="predicted"/>
<dbReference type="Proteomes" id="UP000775872">
    <property type="component" value="Unassembled WGS sequence"/>
</dbReference>
<dbReference type="AlphaFoldDB" id="A0A9N9ZB48"/>
<dbReference type="EMBL" id="CABFOC020000044">
    <property type="protein sequence ID" value="CAH0052353.1"/>
    <property type="molecule type" value="Genomic_DNA"/>
</dbReference>
<organism evidence="1 2">
    <name type="scientific">Clonostachys solani</name>
    <dbReference type="NCBI Taxonomy" id="160281"/>
    <lineage>
        <taxon>Eukaryota</taxon>
        <taxon>Fungi</taxon>
        <taxon>Dikarya</taxon>
        <taxon>Ascomycota</taxon>
        <taxon>Pezizomycotina</taxon>
        <taxon>Sordariomycetes</taxon>
        <taxon>Hypocreomycetidae</taxon>
        <taxon>Hypocreales</taxon>
        <taxon>Bionectriaceae</taxon>
        <taxon>Clonostachys</taxon>
    </lineage>
</organism>
<sequence>MCRLPAPIAACLNDFVSDVFPEIRKRNNIRALMPNLSSAHLLRYGEASCNIDYYTSASCLSILVVIVGRSEMPST</sequence>
<evidence type="ECO:0000313" key="1">
    <source>
        <dbReference type="EMBL" id="CAH0052353.1"/>
    </source>
</evidence>
<protein>
    <submittedName>
        <fullName evidence="1">Uncharacterized protein</fullName>
    </submittedName>
</protein>
<keyword evidence="2" id="KW-1185">Reference proteome</keyword>
<comment type="caution">
    <text evidence="1">The sequence shown here is derived from an EMBL/GenBank/DDBJ whole genome shotgun (WGS) entry which is preliminary data.</text>
</comment>
<evidence type="ECO:0000313" key="2">
    <source>
        <dbReference type="Proteomes" id="UP000775872"/>
    </source>
</evidence>
<reference evidence="2" key="1">
    <citation type="submission" date="2019-06" db="EMBL/GenBank/DDBJ databases">
        <authorList>
            <person name="Broberg M."/>
        </authorList>
    </citation>
    <scope>NUCLEOTIDE SEQUENCE [LARGE SCALE GENOMIC DNA]</scope>
</reference>
<accession>A0A9N9ZB48</accession>
<reference evidence="1 2" key="2">
    <citation type="submission" date="2021-10" db="EMBL/GenBank/DDBJ databases">
        <authorList>
            <person name="Piombo E."/>
        </authorList>
    </citation>
    <scope>NUCLEOTIDE SEQUENCE [LARGE SCALE GENOMIC DNA]</scope>
</reference>